<reference evidence="1 2" key="1">
    <citation type="journal article" date="2017" name="Front. Microbiol.">
        <title>Prevalence, Host Range, and Comparative Genomic Analysis of Temperate Ochrobactrum Phages.</title>
        <authorList>
            <person name="Jackel C."/>
            <person name="Hertwig S."/>
            <person name="Scholz H.C."/>
            <person name="Nockler K."/>
            <person name="Reetz J."/>
            <person name="Hammerl J.A."/>
        </authorList>
    </citation>
    <scope>NUCLEOTIDE SEQUENCE [LARGE SCALE GENOMIC DNA]</scope>
</reference>
<name>A0A219VHE1_9CAUD</name>
<proteinExistence type="predicted"/>
<evidence type="ECO:0000313" key="1">
    <source>
        <dbReference type="EMBL" id="AOT25366.1"/>
    </source>
</evidence>
<dbReference type="Proteomes" id="UP000226413">
    <property type="component" value="Segment"/>
</dbReference>
<dbReference type="EMBL" id="KX669658">
    <property type="protein sequence ID" value="AOT25366.1"/>
    <property type="molecule type" value="Genomic_DNA"/>
</dbReference>
<protein>
    <submittedName>
        <fullName evidence="1">Uncharacterized protein</fullName>
    </submittedName>
</protein>
<keyword evidence="2" id="KW-1185">Reference proteome</keyword>
<evidence type="ECO:0000313" key="2">
    <source>
        <dbReference type="Proteomes" id="UP000226413"/>
    </source>
</evidence>
<gene>
    <name evidence="1" type="ORF">POA1180_58</name>
</gene>
<accession>A0A219VHE1</accession>
<organism evidence="1 2">
    <name type="scientific">Ochrobactrum phage POA1180</name>
    <dbReference type="NCBI Taxonomy" id="1897640"/>
    <lineage>
        <taxon>Viruses</taxon>
        <taxon>Duplodnaviria</taxon>
        <taxon>Heunggongvirae</taxon>
        <taxon>Uroviricota</taxon>
        <taxon>Caudoviricetes</taxon>
        <taxon>Abaiavirus</taxon>
        <taxon>Abaiavirus POA1180</taxon>
    </lineage>
</organism>
<sequence>MNSLGIDYVRLRRESARLVILKALAEQMNGSLDSSMLEQILPVFAIKESRVWVHEQLEYLAEREAVIITRAGTVMIATLTKRGRRHLERDIAIEGVKRPSEPDA</sequence>